<feature type="compositionally biased region" description="Low complexity" evidence="1">
    <location>
        <begin position="11"/>
        <end position="20"/>
    </location>
</feature>
<dbReference type="Proteomes" id="UP000093071">
    <property type="component" value="Chromosome I"/>
</dbReference>
<accession>A0A1C3TQ78</accession>
<feature type="compositionally biased region" description="Low complexity" evidence="1">
    <location>
        <begin position="199"/>
        <end position="215"/>
    </location>
</feature>
<gene>
    <name evidence="2" type="ORF">BN444_00895</name>
</gene>
<feature type="region of interest" description="Disordered" evidence="1">
    <location>
        <begin position="48"/>
        <end position="67"/>
    </location>
</feature>
<reference evidence="3" key="1">
    <citation type="submission" date="2016-07" db="EMBL/GenBank/DDBJ databases">
        <authorList>
            <person name="Jaenicke Sebastian"/>
        </authorList>
    </citation>
    <scope>NUCLEOTIDE SEQUENCE [LARGE SCALE GENOMIC DNA]</scope>
</reference>
<protein>
    <submittedName>
        <fullName evidence="2">Uncharacterized protein</fullName>
    </submittedName>
</protein>
<dbReference type="AlphaFoldDB" id="A0A1C3TQ78"/>
<name>A0A1C3TQ78_XANCT</name>
<sequence>MVPGCHPRTGAPSMRSAAADAAPQQHFAAVIRSPVRSGLATLARRSTPGSVRFGKRPGRLRHHDPLRGTGMERHWRAWPRCAMNVTCLARRLPCASSSASTMRIAAGEAGGGVARGRRWVPVASAAAVRRPARSFGAWRRLCWGSLGAGPVRSGCAPGACVACAGNCCSNLQTFHSTSLRQGFPEHVERLRIKGRQGRSRSSGSPRSGPGSAAAGVDTRAGCAAGRES</sequence>
<evidence type="ECO:0000313" key="3">
    <source>
        <dbReference type="Proteomes" id="UP000093071"/>
    </source>
</evidence>
<proteinExistence type="predicted"/>
<feature type="region of interest" description="Disordered" evidence="1">
    <location>
        <begin position="191"/>
        <end position="228"/>
    </location>
</feature>
<organism evidence="2 3">
    <name type="scientific">Xanthomonas translucens pv. translucens DSM 18974</name>
    <dbReference type="NCBI Taxonomy" id="1261556"/>
    <lineage>
        <taxon>Bacteria</taxon>
        <taxon>Pseudomonadati</taxon>
        <taxon>Pseudomonadota</taxon>
        <taxon>Gammaproteobacteria</taxon>
        <taxon>Lysobacterales</taxon>
        <taxon>Lysobacteraceae</taxon>
        <taxon>Xanthomonas</taxon>
        <taxon>Xanthomonas translucens group</taxon>
    </lineage>
</organism>
<evidence type="ECO:0000256" key="1">
    <source>
        <dbReference type="SAM" id="MobiDB-lite"/>
    </source>
</evidence>
<dbReference type="EMBL" id="LT604072">
    <property type="protein sequence ID" value="SCB05367.1"/>
    <property type="molecule type" value="Genomic_DNA"/>
</dbReference>
<feature type="region of interest" description="Disordered" evidence="1">
    <location>
        <begin position="1"/>
        <end position="20"/>
    </location>
</feature>
<feature type="compositionally biased region" description="Basic residues" evidence="1">
    <location>
        <begin position="53"/>
        <end position="62"/>
    </location>
</feature>
<evidence type="ECO:0000313" key="2">
    <source>
        <dbReference type="EMBL" id="SCB05367.1"/>
    </source>
</evidence>